<feature type="chain" id="PRO_5047360345" description="Lipoprotein" evidence="1">
    <location>
        <begin position="21"/>
        <end position="143"/>
    </location>
</feature>
<dbReference type="Proteomes" id="UP000003612">
    <property type="component" value="Unassembled WGS sequence"/>
</dbReference>
<dbReference type="RefSeq" id="WP_003745871.1">
    <property type="nucleotide sequence ID" value="NZ_GL635793.1"/>
</dbReference>
<keyword evidence="1" id="KW-0732">Signal</keyword>
<proteinExistence type="predicted"/>
<name>A0ABN0CDY0_NEIMU</name>
<sequence>MQLRNLAVLPIVMSLVFLSACEVSNHEKHSEIQQSTSKGKSKMQPQSPMLKEIFASEKYIEPGQSKDVSHIVAKYLPIGSSKKEVIEKLTEMNQHYSDKGHIIYAGYGKQIHPMIPNPEVMIELKFNASGYLENIDSEFYYAQ</sequence>
<keyword evidence="3" id="KW-1185">Reference proteome</keyword>
<dbReference type="EMBL" id="ACRG01000001">
    <property type="protein sequence ID" value="EFV81609.1"/>
    <property type="molecule type" value="Genomic_DNA"/>
</dbReference>
<evidence type="ECO:0000313" key="2">
    <source>
        <dbReference type="EMBL" id="EFV81609.1"/>
    </source>
</evidence>
<evidence type="ECO:0008006" key="4">
    <source>
        <dbReference type="Google" id="ProtNLM"/>
    </source>
</evidence>
<feature type="signal peptide" evidence="1">
    <location>
        <begin position="1"/>
        <end position="20"/>
    </location>
</feature>
<accession>A0ABN0CDY0</accession>
<gene>
    <name evidence="2" type="ORF">HMPREF0604_00188</name>
</gene>
<reference evidence="2 3" key="1">
    <citation type="submission" date="2010-12" db="EMBL/GenBank/DDBJ databases">
        <title>The Genome Sequence of Neisseria mucosa strain C102.</title>
        <authorList>
            <consortium name="The Broad Institute Genome Sequencing Platform"/>
            <person name="Earl A."/>
            <person name="Ward D."/>
            <person name="Feldgarden M."/>
            <person name="Gevers D."/>
            <person name="Sibley C.D."/>
            <person name="Field T.R."/>
            <person name="Grinwis M."/>
            <person name="Eshaghurshan C.S."/>
            <person name="Surette M."/>
            <person name="Young S.K."/>
            <person name="Zeng Q."/>
            <person name="Gargeya S."/>
            <person name="Fitzgerald M."/>
            <person name="Haas B."/>
            <person name="Abouelleil A."/>
            <person name="Alvarado L."/>
            <person name="Arachchi H.M."/>
            <person name="Berlin A."/>
            <person name="Brown A."/>
            <person name="Chapman S.B."/>
            <person name="Chen Z."/>
            <person name="Dunbar C."/>
            <person name="Freedman E."/>
            <person name="Gearin G."/>
            <person name="Gellesch M."/>
            <person name="Goldberg J."/>
            <person name="Griggs A."/>
            <person name="Gujja S."/>
            <person name="Heilman E."/>
            <person name="Heiman D."/>
            <person name="Howarth C."/>
            <person name="Larson L."/>
            <person name="Lui A."/>
            <person name="MacDonald P.J.P."/>
            <person name="Mehta T."/>
            <person name="Montmayeur A."/>
            <person name="Murphy C."/>
            <person name="Neiman D."/>
            <person name="Pearson M."/>
            <person name="Priest M."/>
            <person name="Roberts A."/>
            <person name="Saif S."/>
            <person name="Shea T."/>
            <person name="Shenoy N."/>
            <person name="Sisk P."/>
            <person name="Stolte C."/>
            <person name="Sykes S."/>
            <person name="White J."/>
            <person name="Yandava C."/>
            <person name="Nusbaum C."/>
            <person name="Birren B."/>
        </authorList>
    </citation>
    <scope>NUCLEOTIDE SEQUENCE [LARGE SCALE GENOMIC DNA]</scope>
    <source>
        <strain evidence="2 3">C102</strain>
    </source>
</reference>
<evidence type="ECO:0000256" key="1">
    <source>
        <dbReference type="SAM" id="SignalP"/>
    </source>
</evidence>
<comment type="caution">
    <text evidence="2">The sequence shown here is derived from an EMBL/GenBank/DDBJ whole genome shotgun (WGS) entry which is preliminary data.</text>
</comment>
<organism evidence="2 3">
    <name type="scientific">Neisseria mucosa C102</name>
    <dbReference type="NCBI Taxonomy" id="435832"/>
    <lineage>
        <taxon>Bacteria</taxon>
        <taxon>Pseudomonadati</taxon>
        <taxon>Pseudomonadota</taxon>
        <taxon>Betaproteobacteria</taxon>
        <taxon>Neisseriales</taxon>
        <taxon>Neisseriaceae</taxon>
        <taxon>Neisseria</taxon>
    </lineage>
</organism>
<dbReference type="PROSITE" id="PS51257">
    <property type="entry name" value="PROKAR_LIPOPROTEIN"/>
    <property type="match status" value="1"/>
</dbReference>
<evidence type="ECO:0000313" key="3">
    <source>
        <dbReference type="Proteomes" id="UP000003612"/>
    </source>
</evidence>
<protein>
    <recommendedName>
        <fullName evidence="4">Lipoprotein</fullName>
    </recommendedName>
</protein>